<accession>A0AA42BKF8</accession>
<dbReference type="InterPro" id="IPR016030">
    <property type="entry name" value="CblAdoTrfase-like"/>
</dbReference>
<dbReference type="GO" id="GO:0008817">
    <property type="term" value="F:corrinoid adenosyltransferase activity"/>
    <property type="evidence" value="ECO:0007669"/>
    <property type="project" value="UniProtKB-UniRule"/>
</dbReference>
<dbReference type="InterPro" id="IPR029499">
    <property type="entry name" value="PduO-typ"/>
</dbReference>
<dbReference type="PANTHER" id="PTHR12213">
    <property type="entry name" value="CORRINOID ADENOSYLTRANSFERASE"/>
    <property type="match status" value="1"/>
</dbReference>
<evidence type="ECO:0000256" key="4">
    <source>
        <dbReference type="RuleBase" id="RU366026"/>
    </source>
</evidence>
<sequence>MKIYTKTGDQGETQVYASEVLRKRKDDALLQCYGTLDELNSHIGLLIAQLSDSDIPLQQLNGDTIHHVLLQIQKDIFNVGFALSNSSQLREHSVQWLEDLIDVMTNVLPVQTRFILPGGSLIAAQSHVCRTVARRAERELVALSGQHECDPVALQYINRLSDTLFVFARWANHHSGIDDTEI</sequence>
<name>A0AA42BKF8_9ALTE</name>
<evidence type="ECO:0000313" key="6">
    <source>
        <dbReference type="EMBL" id="MCP3427614.1"/>
    </source>
</evidence>
<keyword evidence="1 4" id="KW-0808">Transferase</keyword>
<comment type="caution">
    <text evidence="6">The sequence shown here is derived from an EMBL/GenBank/DDBJ whole genome shotgun (WGS) entry which is preliminary data.</text>
</comment>
<dbReference type="InterPro" id="IPR036451">
    <property type="entry name" value="CblAdoTrfase-like_sf"/>
</dbReference>
<comment type="catalytic activity">
    <reaction evidence="4">
        <text>2 cob(II)alamin + reduced [electron-transfer flavoprotein] + 2 ATP = 2 adenosylcob(III)alamin + 2 triphosphate + oxidized [electron-transfer flavoprotein] + 3 H(+)</text>
        <dbReference type="Rhea" id="RHEA:28671"/>
        <dbReference type="Rhea" id="RHEA-COMP:10685"/>
        <dbReference type="Rhea" id="RHEA-COMP:10686"/>
        <dbReference type="ChEBI" id="CHEBI:15378"/>
        <dbReference type="ChEBI" id="CHEBI:16304"/>
        <dbReference type="ChEBI" id="CHEBI:18036"/>
        <dbReference type="ChEBI" id="CHEBI:18408"/>
        <dbReference type="ChEBI" id="CHEBI:30616"/>
        <dbReference type="ChEBI" id="CHEBI:57692"/>
        <dbReference type="ChEBI" id="CHEBI:58307"/>
        <dbReference type="EC" id="2.5.1.17"/>
    </reaction>
</comment>
<dbReference type="PANTHER" id="PTHR12213:SF0">
    <property type="entry name" value="CORRINOID ADENOSYLTRANSFERASE MMAB"/>
    <property type="match status" value="1"/>
</dbReference>
<dbReference type="Gene3D" id="1.20.1200.10">
    <property type="entry name" value="Cobalamin adenosyltransferase-like"/>
    <property type="match status" value="1"/>
</dbReference>
<evidence type="ECO:0000256" key="1">
    <source>
        <dbReference type="ARBA" id="ARBA00022679"/>
    </source>
</evidence>
<keyword evidence="3 4" id="KW-0067">ATP-binding</keyword>
<reference evidence="6" key="1">
    <citation type="submission" date="2022-07" db="EMBL/GenBank/DDBJ databases">
        <title>Characterization of the Novel Bacterium Alteromonas immobilis LMIT006 and Alteromonas gregis LMIT007.</title>
        <authorList>
            <person name="Lin X."/>
        </authorList>
    </citation>
    <scope>NUCLEOTIDE SEQUENCE</scope>
    <source>
        <strain evidence="6">LMIT007</strain>
    </source>
</reference>
<dbReference type="EC" id="2.5.1.17" evidence="4"/>
<comment type="pathway">
    <text evidence="4">Cofactor biosynthesis; adenosylcobalamin biosynthesis; adenosylcobalamin from cob(II)yrinate a,c-diamide: step 2/7.</text>
</comment>
<dbReference type="EMBL" id="JANATA010000001">
    <property type="protein sequence ID" value="MCP3427614.1"/>
    <property type="molecule type" value="Genomic_DNA"/>
</dbReference>
<proteinExistence type="inferred from homology"/>
<organism evidence="6 7">
    <name type="scientific">Opacimonas viscosa</name>
    <dbReference type="NCBI Taxonomy" id="2961944"/>
    <lineage>
        <taxon>Bacteria</taxon>
        <taxon>Pseudomonadati</taxon>
        <taxon>Pseudomonadota</taxon>
        <taxon>Gammaproteobacteria</taxon>
        <taxon>Alteromonadales</taxon>
        <taxon>Alteromonadaceae</taxon>
        <taxon>Opacimonas</taxon>
    </lineage>
</organism>
<comment type="catalytic activity">
    <reaction evidence="4">
        <text>2 cob(II)yrinate a,c diamide + reduced [electron-transfer flavoprotein] + 2 ATP = 2 adenosylcob(III)yrinate a,c-diamide + 2 triphosphate + oxidized [electron-transfer flavoprotein] + 3 H(+)</text>
        <dbReference type="Rhea" id="RHEA:11528"/>
        <dbReference type="Rhea" id="RHEA-COMP:10685"/>
        <dbReference type="Rhea" id="RHEA-COMP:10686"/>
        <dbReference type="ChEBI" id="CHEBI:15378"/>
        <dbReference type="ChEBI" id="CHEBI:18036"/>
        <dbReference type="ChEBI" id="CHEBI:30616"/>
        <dbReference type="ChEBI" id="CHEBI:57692"/>
        <dbReference type="ChEBI" id="CHEBI:58307"/>
        <dbReference type="ChEBI" id="CHEBI:58503"/>
        <dbReference type="ChEBI" id="CHEBI:58537"/>
        <dbReference type="EC" id="2.5.1.17"/>
    </reaction>
</comment>
<evidence type="ECO:0000313" key="7">
    <source>
        <dbReference type="Proteomes" id="UP001165413"/>
    </source>
</evidence>
<dbReference type="GO" id="GO:0009236">
    <property type="term" value="P:cobalamin biosynthetic process"/>
    <property type="evidence" value="ECO:0007669"/>
    <property type="project" value="UniProtKB-UniRule"/>
</dbReference>
<dbReference type="Pfam" id="PF01923">
    <property type="entry name" value="Cob_adeno_trans"/>
    <property type="match status" value="1"/>
</dbReference>
<dbReference type="Proteomes" id="UP001165413">
    <property type="component" value="Unassembled WGS sequence"/>
</dbReference>
<protein>
    <recommendedName>
        <fullName evidence="4">Corrinoid adenosyltransferase</fullName>
        <ecNumber evidence="4">2.5.1.17</ecNumber>
    </recommendedName>
    <alternativeName>
        <fullName evidence="4">Cob(II)alamin adenosyltransferase</fullName>
    </alternativeName>
    <alternativeName>
        <fullName evidence="4">Cob(II)yrinic acid a,c-diamide adenosyltransferase</fullName>
    </alternativeName>
    <alternativeName>
        <fullName evidence="4">Cobinamide/cobalamin adenosyltransferase</fullName>
    </alternativeName>
</protein>
<feature type="domain" description="Cobalamin adenosyltransferase-like" evidence="5">
    <location>
        <begin position="3"/>
        <end position="171"/>
    </location>
</feature>
<dbReference type="NCBIfam" id="TIGR00636">
    <property type="entry name" value="PduO_Nterm"/>
    <property type="match status" value="1"/>
</dbReference>
<evidence type="ECO:0000256" key="2">
    <source>
        <dbReference type="ARBA" id="ARBA00022741"/>
    </source>
</evidence>
<evidence type="ECO:0000256" key="3">
    <source>
        <dbReference type="ARBA" id="ARBA00022840"/>
    </source>
</evidence>
<dbReference type="GO" id="GO:0005524">
    <property type="term" value="F:ATP binding"/>
    <property type="evidence" value="ECO:0007669"/>
    <property type="project" value="UniProtKB-UniRule"/>
</dbReference>
<comment type="similarity">
    <text evidence="4">Belongs to the Cob(I)alamin adenosyltransferase family.</text>
</comment>
<evidence type="ECO:0000259" key="5">
    <source>
        <dbReference type="Pfam" id="PF01923"/>
    </source>
</evidence>
<dbReference type="RefSeq" id="WP_254098125.1">
    <property type="nucleotide sequence ID" value="NZ_JANATA010000001.1"/>
</dbReference>
<dbReference type="SUPFAM" id="SSF89028">
    <property type="entry name" value="Cobalamin adenosyltransferase-like"/>
    <property type="match status" value="1"/>
</dbReference>
<keyword evidence="2 4" id="KW-0547">Nucleotide-binding</keyword>
<gene>
    <name evidence="6" type="ORF">NLF92_01470</name>
</gene>
<keyword evidence="7" id="KW-1185">Reference proteome</keyword>
<keyword evidence="4" id="KW-0169">Cobalamin biosynthesis</keyword>
<dbReference type="AlphaFoldDB" id="A0AA42BKF8"/>